<dbReference type="InterPro" id="IPR015590">
    <property type="entry name" value="Aldehyde_DH_dom"/>
</dbReference>
<keyword evidence="7" id="KW-1185">Reference proteome</keyword>
<comment type="similarity">
    <text evidence="1 4">Belongs to the aldehyde dehydrogenase family.</text>
</comment>
<keyword evidence="2 4" id="KW-0560">Oxidoreductase</keyword>
<protein>
    <submittedName>
        <fullName evidence="6">Aldehyde dehydrogenase</fullName>
    </submittedName>
</protein>
<evidence type="ECO:0000256" key="4">
    <source>
        <dbReference type="RuleBase" id="RU003345"/>
    </source>
</evidence>
<accession>A0A178ME11</accession>
<dbReference type="PROSITE" id="PS00070">
    <property type="entry name" value="ALDEHYDE_DEHYDR_CYS"/>
    <property type="match status" value="1"/>
</dbReference>
<evidence type="ECO:0000313" key="7">
    <source>
        <dbReference type="Proteomes" id="UP000078287"/>
    </source>
</evidence>
<dbReference type="FunFam" id="3.40.309.10:FF:000012">
    <property type="entry name" value="Betaine aldehyde dehydrogenase"/>
    <property type="match status" value="1"/>
</dbReference>
<dbReference type="RefSeq" id="WP_066786014.1">
    <property type="nucleotide sequence ID" value="NZ_LWQS01000046.1"/>
</dbReference>
<dbReference type="InterPro" id="IPR016161">
    <property type="entry name" value="Ald_DH/histidinol_DH"/>
</dbReference>
<sequence>MSAPRIFHNLIGGEFVPAQSGKTFERRNPADTRDVVGVFADSDERDVHAAVEAAKAAFATWSKVPAPKRGEILLRAAELLQARKEQYSRDLTREMGKPLFEAGGDIVEAIGMAQYAGSEGRRMHGVTTPSELPNKFQMSIRQPIGVVGLITPWNFPMAIASWKMLPAIVCGNTVVIKPGEDASVSTYNLVQCLMEAGLPPGVVNIVTGYGPKAGQPLVEHPDVPVISFTGSTETGRLVYELGARRIKRVSLEMGGKNPLIVMPDADLDLALDGVLWAAFGTTGQRCTATSRLIVHRAVAKELVDRIVARAQSLRIGNGLDPATEMGPLVNEKQVQRVLNYIEIGKQEGATLLCGGYRLTGGDYDYGHFIAPTVFTNVTPQMRIAREEIFGPVLSVLEVDSLDEAVAVANDVAYGLSSAIYTRDINAAFRAMQALQAGIVYINAPTIGAEIHLPFGGVKATGNGHREAGPTMLDVFSEWKSVYIDYSGALQRAQIDNAD</sequence>
<organism evidence="6 7">
    <name type="scientific">Chloroflexus islandicus</name>
    <dbReference type="NCBI Taxonomy" id="1707952"/>
    <lineage>
        <taxon>Bacteria</taxon>
        <taxon>Bacillati</taxon>
        <taxon>Chloroflexota</taxon>
        <taxon>Chloroflexia</taxon>
        <taxon>Chloroflexales</taxon>
        <taxon>Chloroflexineae</taxon>
        <taxon>Chloroflexaceae</taxon>
        <taxon>Chloroflexus</taxon>
    </lineage>
</organism>
<dbReference type="InterPro" id="IPR016160">
    <property type="entry name" value="Ald_DH_CS_CYS"/>
</dbReference>
<dbReference type="Gene3D" id="3.40.309.10">
    <property type="entry name" value="Aldehyde Dehydrogenase, Chain A, domain 2"/>
    <property type="match status" value="1"/>
</dbReference>
<dbReference type="CDD" id="cd07131">
    <property type="entry name" value="ALDH_AldH-CAJ73105"/>
    <property type="match status" value="1"/>
</dbReference>
<dbReference type="PANTHER" id="PTHR11699">
    <property type="entry name" value="ALDEHYDE DEHYDROGENASE-RELATED"/>
    <property type="match status" value="1"/>
</dbReference>
<dbReference type="PROSITE" id="PS00687">
    <property type="entry name" value="ALDEHYDE_DEHYDR_GLU"/>
    <property type="match status" value="1"/>
</dbReference>
<dbReference type="SUPFAM" id="SSF53720">
    <property type="entry name" value="ALDH-like"/>
    <property type="match status" value="1"/>
</dbReference>
<dbReference type="InterPro" id="IPR016162">
    <property type="entry name" value="Ald_DH_N"/>
</dbReference>
<dbReference type="Gene3D" id="3.40.605.10">
    <property type="entry name" value="Aldehyde Dehydrogenase, Chain A, domain 1"/>
    <property type="match status" value="1"/>
</dbReference>
<dbReference type="EMBL" id="LWQS01000046">
    <property type="protein sequence ID" value="OAN46255.1"/>
    <property type="molecule type" value="Genomic_DNA"/>
</dbReference>
<feature type="active site" evidence="3">
    <location>
        <position position="252"/>
    </location>
</feature>
<name>A0A178ME11_9CHLR</name>
<dbReference type="Pfam" id="PF00171">
    <property type="entry name" value="Aldedh"/>
    <property type="match status" value="1"/>
</dbReference>
<dbReference type="Proteomes" id="UP000078287">
    <property type="component" value="Unassembled WGS sequence"/>
</dbReference>
<evidence type="ECO:0000259" key="5">
    <source>
        <dbReference type="Pfam" id="PF00171"/>
    </source>
</evidence>
<feature type="domain" description="Aldehyde dehydrogenase" evidence="5">
    <location>
        <begin position="15"/>
        <end position="481"/>
    </location>
</feature>
<gene>
    <name evidence="6" type="ORF">A6A03_12810</name>
</gene>
<reference evidence="6 7" key="1">
    <citation type="submission" date="2016-04" db="EMBL/GenBank/DDBJ databases">
        <title>Chloroflexus islandicus sp. nov., a thermophilic filamentous anoxygenic phototrophic bacterium from geyser Strokkur (Iceland).</title>
        <authorList>
            <person name="Gaisin V.A."/>
            <person name="Kalashnikov A.M."/>
            <person name="Sukhacheva M.V."/>
            <person name="Grouzdev D.S."/>
            <person name="Ivanov T.M."/>
            <person name="Kuznetsov B."/>
            <person name="Gorlenko V.M."/>
        </authorList>
    </citation>
    <scope>NUCLEOTIDE SEQUENCE [LARGE SCALE GENOMIC DNA]</scope>
    <source>
        <strain evidence="7">isl-2</strain>
    </source>
</reference>
<dbReference type="FunFam" id="3.40.605.10:FF:000007">
    <property type="entry name" value="NAD/NADP-dependent betaine aldehyde dehydrogenase"/>
    <property type="match status" value="1"/>
</dbReference>
<evidence type="ECO:0000256" key="3">
    <source>
        <dbReference type="PROSITE-ProRule" id="PRU10007"/>
    </source>
</evidence>
<evidence type="ECO:0000256" key="2">
    <source>
        <dbReference type="ARBA" id="ARBA00023002"/>
    </source>
</evidence>
<dbReference type="InterPro" id="IPR016163">
    <property type="entry name" value="Ald_DH_C"/>
</dbReference>
<evidence type="ECO:0000313" key="6">
    <source>
        <dbReference type="EMBL" id="OAN46255.1"/>
    </source>
</evidence>
<dbReference type="InterPro" id="IPR029510">
    <property type="entry name" value="Ald_DH_CS_GLU"/>
</dbReference>
<proteinExistence type="inferred from homology"/>
<dbReference type="STRING" id="1707952.A6A03_12810"/>
<dbReference type="OrthoDB" id="9762913at2"/>
<evidence type="ECO:0000256" key="1">
    <source>
        <dbReference type="ARBA" id="ARBA00009986"/>
    </source>
</evidence>
<comment type="caution">
    <text evidence="6">The sequence shown here is derived from an EMBL/GenBank/DDBJ whole genome shotgun (WGS) entry which is preliminary data.</text>
</comment>
<dbReference type="AlphaFoldDB" id="A0A178ME11"/>
<dbReference type="GO" id="GO:0016620">
    <property type="term" value="F:oxidoreductase activity, acting on the aldehyde or oxo group of donors, NAD or NADP as acceptor"/>
    <property type="evidence" value="ECO:0007669"/>
    <property type="project" value="InterPro"/>
</dbReference>